<gene>
    <name evidence="1" type="ORF">CEP54_013326</name>
</gene>
<evidence type="ECO:0000313" key="1">
    <source>
        <dbReference type="EMBL" id="RSL47570.1"/>
    </source>
</evidence>
<name>A0A428P3E8_9HYPO</name>
<proteinExistence type="predicted"/>
<dbReference type="AlphaFoldDB" id="A0A428P3E8"/>
<dbReference type="EMBL" id="NKCI01000214">
    <property type="protein sequence ID" value="RSL47570.1"/>
    <property type="molecule type" value="Genomic_DNA"/>
</dbReference>
<reference evidence="1 2" key="1">
    <citation type="submission" date="2017-06" db="EMBL/GenBank/DDBJ databases">
        <title>Comparative genomic analysis of Ambrosia Fusariam Clade fungi.</title>
        <authorList>
            <person name="Stajich J.E."/>
            <person name="Carrillo J."/>
            <person name="Kijimoto T."/>
            <person name="Eskalen A."/>
            <person name="O'Donnell K."/>
            <person name="Kasson M."/>
        </authorList>
    </citation>
    <scope>NUCLEOTIDE SEQUENCE [LARGE SCALE GENOMIC DNA]</scope>
    <source>
        <strain evidence="1 2">NRRL62584</strain>
    </source>
</reference>
<keyword evidence="2" id="KW-1185">Reference proteome</keyword>
<protein>
    <submittedName>
        <fullName evidence="1">Uncharacterized protein</fullName>
    </submittedName>
</protein>
<feature type="non-terminal residue" evidence="1">
    <location>
        <position position="77"/>
    </location>
</feature>
<evidence type="ECO:0000313" key="2">
    <source>
        <dbReference type="Proteomes" id="UP000288168"/>
    </source>
</evidence>
<accession>A0A428P3E8</accession>
<sequence length="77" mass="8435">MAGSLIHSLTLREPTLVSPIQRLAYAANLSTLDTPLRRFAAPRPNSTLLRSSLPAEHHVRESPAATTLRVMIASRPH</sequence>
<organism evidence="1 2">
    <name type="scientific">Fusarium duplospermum</name>
    <dbReference type="NCBI Taxonomy" id="1325734"/>
    <lineage>
        <taxon>Eukaryota</taxon>
        <taxon>Fungi</taxon>
        <taxon>Dikarya</taxon>
        <taxon>Ascomycota</taxon>
        <taxon>Pezizomycotina</taxon>
        <taxon>Sordariomycetes</taxon>
        <taxon>Hypocreomycetidae</taxon>
        <taxon>Hypocreales</taxon>
        <taxon>Nectriaceae</taxon>
        <taxon>Fusarium</taxon>
        <taxon>Fusarium solani species complex</taxon>
    </lineage>
</organism>
<comment type="caution">
    <text evidence="1">The sequence shown here is derived from an EMBL/GenBank/DDBJ whole genome shotgun (WGS) entry which is preliminary data.</text>
</comment>
<dbReference type="Proteomes" id="UP000288168">
    <property type="component" value="Unassembled WGS sequence"/>
</dbReference>